<comment type="caution">
    <text evidence="3">The sequence shown here is derived from an EMBL/GenBank/DDBJ whole genome shotgun (WGS) entry which is preliminary data.</text>
</comment>
<gene>
    <name evidence="3" type="ORF">ACFPQ5_11595</name>
</gene>
<sequence length="140" mass="14824">MSDWMNWLVGAGILVIAELFTGTFYLLMIAIGLACGGIAALLGLSGPIQTLIAAATGLVATSILHRSRFGRPAKISASRDQNVNLDIGGRVSVPSWQNGRARVMYRGALWDVELGPGALAEAGEYRIVEVQGNRLIVSNS</sequence>
<dbReference type="Proteomes" id="UP001596101">
    <property type="component" value="Unassembled WGS sequence"/>
</dbReference>
<evidence type="ECO:0000313" key="3">
    <source>
        <dbReference type="EMBL" id="MFC5478840.1"/>
    </source>
</evidence>
<keyword evidence="4" id="KW-1185">Reference proteome</keyword>
<feature type="transmembrane region" description="Helical" evidence="1">
    <location>
        <begin position="7"/>
        <end position="40"/>
    </location>
</feature>
<dbReference type="InterPro" id="IPR002810">
    <property type="entry name" value="NfeD-like_C"/>
</dbReference>
<dbReference type="Pfam" id="PF01957">
    <property type="entry name" value="NfeD"/>
    <property type="match status" value="1"/>
</dbReference>
<name>A0ABW0MMK8_9BURK</name>
<protein>
    <submittedName>
        <fullName evidence="3">NfeD family protein</fullName>
    </submittedName>
</protein>
<dbReference type="EMBL" id="JBHSMR010000013">
    <property type="protein sequence ID" value="MFC5478840.1"/>
    <property type="molecule type" value="Genomic_DNA"/>
</dbReference>
<reference evidence="4" key="1">
    <citation type="journal article" date="2019" name="Int. J. Syst. Evol. Microbiol.">
        <title>The Global Catalogue of Microorganisms (GCM) 10K type strain sequencing project: providing services to taxonomists for standard genome sequencing and annotation.</title>
        <authorList>
            <consortium name="The Broad Institute Genomics Platform"/>
            <consortium name="The Broad Institute Genome Sequencing Center for Infectious Disease"/>
            <person name="Wu L."/>
            <person name="Ma J."/>
        </authorList>
    </citation>
    <scope>NUCLEOTIDE SEQUENCE [LARGE SCALE GENOMIC DNA]</scope>
    <source>
        <strain evidence="4">CCUG 43111</strain>
    </source>
</reference>
<keyword evidence="1" id="KW-1133">Transmembrane helix</keyword>
<feature type="transmembrane region" description="Helical" evidence="1">
    <location>
        <begin position="46"/>
        <end position="64"/>
    </location>
</feature>
<keyword evidence="1" id="KW-0472">Membrane</keyword>
<dbReference type="RefSeq" id="WP_379755270.1">
    <property type="nucleotide sequence ID" value="NZ_JBHSMR010000013.1"/>
</dbReference>
<accession>A0ABW0MMK8</accession>
<evidence type="ECO:0000256" key="1">
    <source>
        <dbReference type="SAM" id="Phobius"/>
    </source>
</evidence>
<feature type="domain" description="NfeD-like C-terminal" evidence="2">
    <location>
        <begin position="85"/>
        <end position="137"/>
    </location>
</feature>
<organism evidence="3 4">
    <name type="scientific">Massilia suwonensis</name>
    <dbReference type="NCBI Taxonomy" id="648895"/>
    <lineage>
        <taxon>Bacteria</taxon>
        <taxon>Pseudomonadati</taxon>
        <taxon>Pseudomonadota</taxon>
        <taxon>Betaproteobacteria</taxon>
        <taxon>Burkholderiales</taxon>
        <taxon>Oxalobacteraceae</taxon>
        <taxon>Telluria group</taxon>
        <taxon>Massilia</taxon>
    </lineage>
</organism>
<keyword evidence="1" id="KW-0812">Transmembrane</keyword>
<evidence type="ECO:0000259" key="2">
    <source>
        <dbReference type="Pfam" id="PF01957"/>
    </source>
</evidence>
<evidence type="ECO:0000313" key="4">
    <source>
        <dbReference type="Proteomes" id="UP001596101"/>
    </source>
</evidence>
<proteinExistence type="predicted"/>